<feature type="transmembrane region" description="Helical" evidence="6">
    <location>
        <begin position="217"/>
        <end position="237"/>
    </location>
</feature>
<sequence length="359" mass="38435">MKSFVSLSKAMALGLLRDRAAVFFMLVFPLMFLALFGALFDDESTPQAKIVQVGDVKVLDSIPDGERAQLRDVLSIEKTDGSAAARTEALKKVREGDTDAAVFQSGDGEVAMRYSAADSVRSGNVRSVVDSVIQQANQEATGKPPAYRLTTKRIEDESVKPIQFLTPGLLSWAVAMGGVFGSALNLVSWRKKRILRRLWLAPVGPGSVIGARVGVNLALAFAQTGIFLGLATLPYYGLRLGGSWWLCLPLVACGTLAFMSIGLLIGSWAKTEEAANGLAQIIVLPMAFLSGSFFPLEAAPGWVRSISEFLPLTHLADAMQAVLSRGESWGAALPVMGGLLLFAAVVTLIASRLFRWDDA</sequence>
<name>A0A1E7KX03_9ACTN</name>
<dbReference type="Pfam" id="PF12698">
    <property type="entry name" value="ABC2_membrane_3"/>
    <property type="match status" value="1"/>
</dbReference>
<comment type="similarity">
    <text evidence="6">Belongs to the ABC-2 integral membrane protein family.</text>
</comment>
<dbReference type="GO" id="GO:0046677">
    <property type="term" value="P:response to antibiotic"/>
    <property type="evidence" value="ECO:0007669"/>
    <property type="project" value="UniProtKB-KW"/>
</dbReference>
<feature type="transmembrane region" description="Helical" evidence="6">
    <location>
        <begin position="277"/>
        <end position="296"/>
    </location>
</feature>
<evidence type="ECO:0000256" key="2">
    <source>
        <dbReference type="ARBA" id="ARBA00022692"/>
    </source>
</evidence>
<feature type="transmembrane region" description="Helical" evidence="6">
    <location>
        <begin position="243"/>
        <end position="265"/>
    </location>
</feature>
<evidence type="ECO:0000313" key="8">
    <source>
        <dbReference type="EMBL" id="OEV08467.1"/>
    </source>
</evidence>
<dbReference type="InterPro" id="IPR013525">
    <property type="entry name" value="ABC2_TM"/>
</dbReference>
<protein>
    <recommendedName>
        <fullName evidence="6">Transport permease protein</fullName>
    </recommendedName>
</protein>
<evidence type="ECO:0000256" key="4">
    <source>
        <dbReference type="ARBA" id="ARBA00023136"/>
    </source>
</evidence>
<dbReference type="GO" id="GO:0043190">
    <property type="term" value="C:ATP-binding cassette (ABC) transporter complex"/>
    <property type="evidence" value="ECO:0007669"/>
    <property type="project" value="InterPro"/>
</dbReference>
<dbReference type="GO" id="GO:0140359">
    <property type="term" value="F:ABC-type transporter activity"/>
    <property type="evidence" value="ECO:0007669"/>
    <property type="project" value="InterPro"/>
</dbReference>
<dbReference type="Proteomes" id="UP000176005">
    <property type="component" value="Unassembled WGS sequence"/>
</dbReference>
<keyword evidence="5" id="KW-0046">Antibiotic resistance</keyword>
<evidence type="ECO:0000313" key="9">
    <source>
        <dbReference type="Proteomes" id="UP000176005"/>
    </source>
</evidence>
<keyword evidence="6" id="KW-1003">Cell membrane</keyword>
<dbReference type="PANTHER" id="PTHR43027">
    <property type="entry name" value="DOXORUBICIN RESISTANCE ABC TRANSPORTER PERMEASE PROTEIN DRRC-RELATED"/>
    <property type="match status" value="1"/>
</dbReference>
<keyword evidence="2 6" id="KW-0812">Transmembrane</keyword>
<dbReference type="RefSeq" id="WP_070019578.1">
    <property type="nucleotide sequence ID" value="NZ_LJGW01000421.1"/>
</dbReference>
<keyword evidence="9" id="KW-1185">Reference proteome</keyword>
<evidence type="ECO:0000256" key="6">
    <source>
        <dbReference type="RuleBase" id="RU361157"/>
    </source>
</evidence>
<accession>A0A1E7KX03</accession>
<organism evidence="8 9">
    <name type="scientific">Streptomyces nanshensis</name>
    <dbReference type="NCBI Taxonomy" id="518642"/>
    <lineage>
        <taxon>Bacteria</taxon>
        <taxon>Bacillati</taxon>
        <taxon>Actinomycetota</taxon>
        <taxon>Actinomycetes</taxon>
        <taxon>Kitasatosporales</taxon>
        <taxon>Streptomycetaceae</taxon>
        <taxon>Streptomyces</taxon>
    </lineage>
</organism>
<dbReference type="InterPro" id="IPR052902">
    <property type="entry name" value="ABC-2_transporter"/>
</dbReference>
<gene>
    <name evidence="8" type="ORF">AN218_26335</name>
</gene>
<evidence type="ECO:0000259" key="7">
    <source>
        <dbReference type="PROSITE" id="PS51012"/>
    </source>
</evidence>
<keyword evidence="4 6" id="KW-0472">Membrane</keyword>
<dbReference type="InterPro" id="IPR047817">
    <property type="entry name" value="ABC2_TM_bact-type"/>
</dbReference>
<feature type="transmembrane region" description="Helical" evidence="6">
    <location>
        <begin position="329"/>
        <end position="350"/>
    </location>
</feature>
<comment type="caution">
    <text evidence="8">The sequence shown here is derived from an EMBL/GenBank/DDBJ whole genome shotgun (WGS) entry which is preliminary data.</text>
</comment>
<dbReference type="EMBL" id="LJGW01000421">
    <property type="protein sequence ID" value="OEV08467.1"/>
    <property type="molecule type" value="Genomic_DNA"/>
</dbReference>
<dbReference type="PRINTS" id="PR00164">
    <property type="entry name" value="ABC2TRNSPORT"/>
</dbReference>
<keyword evidence="6" id="KW-0813">Transport</keyword>
<dbReference type="PROSITE" id="PS51012">
    <property type="entry name" value="ABC_TM2"/>
    <property type="match status" value="1"/>
</dbReference>
<dbReference type="InterPro" id="IPR000412">
    <property type="entry name" value="ABC_2_transport"/>
</dbReference>
<evidence type="ECO:0000256" key="5">
    <source>
        <dbReference type="ARBA" id="ARBA00023251"/>
    </source>
</evidence>
<evidence type="ECO:0000256" key="3">
    <source>
        <dbReference type="ARBA" id="ARBA00022989"/>
    </source>
</evidence>
<evidence type="ECO:0000256" key="1">
    <source>
        <dbReference type="ARBA" id="ARBA00004141"/>
    </source>
</evidence>
<feature type="domain" description="ABC transmembrane type-2" evidence="7">
    <location>
        <begin position="122"/>
        <end position="357"/>
    </location>
</feature>
<proteinExistence type="inferred from homology"/>
<dbReference type="AlphaFoldDB" id="A0A1E7KX03"/>
<reference evidence="8 9" key="1">
    <citation type="journal article" date="2016" name="Front. Microbiol.">
        <title>Comparative Genomics Analysis of Streptomyces Species Reveals Their Adaptation to the Marine Environment and Their Diversity at the Genomic Level.</title>
        <authorList>
            <person name="Tian X."/>
            <person name="Zhang Z."/>
            <person name="Yang T."/>
            <person name="Chen M."/>
            <person name="Li J."/>
            <person name="Chen F."/>
            <person name="Yang J."/>
            <person name="Li W."/>
            <person name="Zhang B."/>
            <person name="Zhang Z."/>
            <person name="Wu J."/>
            <person name="Zhang C."/>
            <person name="Long L."/>
            <person name="Xiao J."/>
        </authorList>
    </citation>
    <scope>NUCLEOTIDE SEQUENCE [LARGE SCALE GENOMIC DNA]</scope>
    <source>
        <strain evidence="8 9">SCSIO 10429</strain>
    </source>
</reference>
<feature type="transmembrane region" description="Helical" evidence="6">
    <location>
        <begin position="169"/>
        <end position="187"/>
    </location>
</feature>
<comment type="subcellular location">
    <subcellularLocation>
        <location evidence="6">Cell membrane</location>
        <topology evidence="6">Multi-pass membrane protein</topology>
    </subcellularLocation>
    <subcellularLocation>
        <location evidence="1">Membrane</location>
        <topology evidence="1">Multi-pass membrane protein</topology>
    </subcellularLocation>
</comment>
<keyword evidence="3 6" id="KW-1133">Transmembrane helix</keyword>
<dbReference type="PANTHER" id="PTHR43027:SF2">
    <property type="entry name" value="TRANSPORT PERMEASE PROTEIN"/>
    <property type="match status" value="1"/>
</dbReference>
<dbReference type="PATRIC" id="fig|518642.10.peg.6158"/>
<feature type="transmembrane region" description="Helical" evidence="6">
    <location>
        <begin position="21"/>
        <end position="40"/>
    </location>
</feature>